<proteinExistence type="predicted"/>
<keyword evidence="1" id="KW-0675">Receptor</keyword>
<gene>
    <name evidence="1" type="ORF">Fcan01_21376</name>
</gene>
<dbReference type="Gene3D" id="3.40.50.2300">
    <property type="match status" value="2"/>
</dbReference>
<keyword evidence="2" id="KW-1185">Reference proteome</keyword>
<dbReference type="AlphaFoldDB" id="A0A226DDU2"/>
<dbReference type="EMBL" id="LNIX01000021">
    <property type="protein sequence ID" value="OXA43765.1"/>
    <property type="molecule type" value="Genomic_DNA"/>
</dbReference>
<sequence length="248" mass="28190">MSGGEGGMMDEGTRIISSSTQVMSLTPQCNNNHHRHPSTRTYAPSHQVLVCTSTFSKQVFLFPVCHHFSRGVYAIVGVMSPEAFDTFHAYANQFQMPFLTPWFPEKSGRELGWMSVLTSINLEKMKPQHNLGSREQKEGTEMEKRKLEKVEQLMIKRGAGGVKADRAIILHPRITLFQRFLKALNFLWALGASHMVSSAMEFATSMRPDLGRALIDTIRYYGWRSIIYLYCNMEGEYNTRIIVTNISA</sequence>
<dbReference type="STRING" id="158441.A0A226DDU2"/>
<comment type="caution">
    <text evidence="1">The sequence shown here is derived from an EMBL/GenBank/DDBJ whole genome shotgun (WGS) entry which is preliminary data.</text>
</comment>
<name>A0A226DDU2_FOLCA</name>
<accession>A0A226DDU2</accession>
<dbReference type="OrthoDB" id="5984008at2759"/>
<evidence type="ECO:0000313" key="1">
    <source>
        <dbReference type="EMBL" id="OXA43765.1"/>
    </source>
</evidence>
<evidence type="ECO:0000313" key="2">
    <source>
        <dbReference type="Proteomes" id="UP000198287"/>
    </source>
</evidence>
<protein>
    <submittedName>
        <fullName evidence="1">Glutamate receptor 1</fullName>
    </submittedName>
</protein>
<organism evidence="1 2">
    <name type="scientific">Folsomia candida</name>
    <name type="common">Springtail</name>
    <dbReference type="NCBI Taxonomy" id="158441"/>
    <lineage>
        <taxon>Eukaryota</taxon>
        <taxon>Metazoa</taxon>
        <taxon>Ecdysozoa</taxon>
        <taxon>Arthropoda</taxon>
        <taxon>Hexapoda</taxon>
        <taxon>Collembola</taxon>
        <taxon>Entomobryomorpha</taxon>
        <taxon>Isotomoidea</taxon>
        <taxon>Isotomidae</taxon>
        <taxon>Proisotominae</taxon>
        <taxon>Folsomia</taxon>
    </lineage>
</organism>
<dbReference type="Proteomes" id="UP000198287">
    <property type="component" value="Unassembled WGS sequence"/>
</dbReference>
<reference evidence="1 2" key="1">
    <citation type="submission" date="2015-12" db="EMBL/GenBank/DDBJ databases">
        <title>The genome of Folsomia candida.</title>
        <authorList>
            <person name="Faddeeva A."/>
            <person name="Derks M.F."/>
            <person name="Anvar Y."/>
            <person name="Smit S."/>
            <person name="Van Straalen N."/>
            <person name="Roelofs D."/>
        </authorList>
    </citation>
    <scope>NUCLEOTIDE SEQUENCE [LARGE SCALE GENOMIC DNA]</scope>
    <source>
        <strain evidence="1 2">VU population</strain>
        <tissue evidence="1">Whole body</tissue>
    </source>
</reference>